<name>A0AB33JQ39_9ACTN</name>
<dbReference type="InterPro" id="IPR036689">
    <property type="entry name" value="ESAT-6-like_sf"/>
</dbReference>
<reference evidence="1" key="1">
    <citation type="submission" date="2024-07" db="EMBL/GenBank/DDBJ databases">
        <title>Complete genome sequences of cellulolytic bacteria, Kitasatospora sp. CMC57 and Streptomyces sp. CMC78, isolated from Japanese agricultural soil.</title>
        <authorList>
            <person name="Hashimoto T."/>
            <person name="Ito M."/>
            <person name="Iwamoto M."/>
            <person name="Fukahori D."/>
            <person name="Shoda T."/>
            <person name="Sakoda M."/>
            <person name="Morohoshi T."/>
            <person name="Mitsuboshi M."/>
            <person name="Nishizawa T."/>
        </authorList>
    </citation>
    <scope>NUCLEOTIDE SEQUENCE</scope>
    <source>
        <strain evidence="1">CMC57</strain>
    </source>
</reference>
<dbReference type="Gene3D" id="1.10.287.1060">
    <property type="entry name" value="ESAT-6-like"/>
    <property type="match status" value="1"/>
</dbReference>
<protein>
    <submittedName>
        <fullName evidence="1">Uncharacterized protein</fullName>
    </submittedName>
</protein>
<dbReference type="SUPFAM" id="SSF140453">
    <property type="entry name" value="EsxAB dimer-like"/>
    <property type="match status" value="1"/>
</dbReference>
<dbReference type="EMBL" id="AP035881">
    <property type="protein sequence ID" value="BFP45336.1"/>
    <property type="molecule type" value="Genomic_DNA"/>
</dbReference>
<dbReference type="Pfam" id="PF10824">
    <property type="entry name" value="T7SS_ESX_EspC"/>
    <property type="match status" value="1"/>
</dbReference>
<dbReference type="InterPro" id="IPR022536">
    <property type="entry name" value="EspC"/>
</dbReference>
<organism evidence="1">
    <name type="scientific">Kitasatospora sp. CMC57</name>
    <dbReference type="NCBI Taxonomy" id="3231513"/>
    <lineage>
        <taxon>Bacteria</taxon>
        <taxon>Bacillati</taxon>
        <taxon>Actinomycetota</taxon>
        <taxon>Actinomycetes</taxon>
        <taxon>Kitasatosporales</taxon>
        <taxon>Streptomycetaceae</taxon>
        <taxon>Kitasatospora</taxon>
    </lineage>
</organism>
<evidence type="ECO:0000313" key="1">
    <source>
        <dbReference type="EMBL" id="BFP45336.1"/>
    </source>
</evidence>
<dbReference type="AlphaFoldDB" id="A0AB33JQ39"/>
<sequence length="98" mass="10998">MGDYFRVEVSQLDRLLQQLKQSQDDMRTALNAMRDTGPKTTGSKSLDHACDDFHDSWQDAIKLISDGTAKIEDKLRETVKDYSETDRAIAEAFKGASA</sequence>
<accession>A0AB33JQ39</accession>
<dbReference type="GO" id="GO:0009306">
    <property type="term" value="P:protein secretion"/>
    <property type="evidence" value="ECO:0007669"/>
    <property type="project" value="InterPro"/>
</dbReference>
<gene>
    <name evidence="1" type="ORF">KCMC57_17040</name>
</gene>
<proteinExistence type="predicted"/>